<comment type="similarity">
    <text evidence="3 8">Belongs to the methylenetetrahydrofolate reductase family.</text>
</comment>
<keyword evidence="4 8" id="KW-0285">Flavoprotein</keyword>
<comment type="cofactor">
    <cofactor evidence="1 8">
        <name>FAD</name>
        <dbReference type="ChEBI" id="CHEBI:57692"/>
    </cofactor>
</comment>
<evidence type="ECO:0000256" key="3">
    <source>
        <dbReference type="ARBA" id="ARBA00006743"/>
    </source>
</evidence>
<proteinExistence type="inferred from homology"/>
<dbReference type="Proteomes" id="UP001232973">
    <property type="component" value="Unassembled WGS sequence"/>
</dbReference>
<evidence type="ECO:0000313" key="9">
    <source>
        <dbReference type="EMBL" id="MDQ0189335.1"/>
    </source>
</evidence>
<evidence type="ECO:0000256" key="7">
    <source>
        <dbReference type="ARBA" id="ARBA00048628"/>
    </source>
</evidence>
<dbReference type="EMBL" id="JAUSTP010000006">
    <property type="protein sequence ID" value="MDQ0189335.1"/>
    <property type="molecule type" value="Genomic_DNA"/>
</dbReference>
<reference evidence="9 10" key="1">
    <citation type="submission" date="2023-07" db="EMBL/GenBank/DDBJ databases">
        <title>Genomic Encyclopedia of Type Strains, Phase IV (KMG-IV): sequencing the most valuable type-strain genomes for metagenomic binning, comparative biology and taxonomic classification.</title>
        <authorList>
            <person name="Goeker M."/>
        </authorList>
    </citation>
    <scope>NUCLEOTIDE SEQUENCE [LARGE SCALE GENOMIC DNA]</scope>
    <source>
        <strain evidence="9 10">DSM 4006</strain>
    </source>
</reference>
<keyword evidence="6 8" id="KW-0560">Oxidoreductase</keyword>
<organism evidence="9 10">
    <name type="scientific">Alicyclobacillus cycloheptanicus</name>
    <dbReference type="NCBI Taxonomy" id="1457"/>
    <lineage>
        <taxon>Bacteria</taxon>
        <taxon>Bacillati</taxon>
        <taxon>Bacillota</taxon>
        <taxon>Bacilli</taxon>
        <taxon>Bacillales</taxon>
        <taxon>Alicyclobacillaceae</taxon>
        <taxon>Alicyclobacillus</taxon>
    </lineage>
</organism>
<dbReference type="SUPFAM" id="SSF51730">
    <property type="entry name" value="FAD-linked oxidoreductase"/>
    <property type="match status" value="1"/>
</dbReference>
<dbReference type="RefSeq" id="WP_307015952.1">
    <property type="nucleotide sequence ID" value="NZ_CP067097.1"/>
</dbReference>
<dbReference type="InterPro" id="IPR029041">
    <property type="entry name" value="FAD-linked_oxidoreductase-like"/>
</dbReference>
<accession>A0ABT9XGV8</accession>
<comment type="pathway">
    <text evidence="2 8">One-carbon metabolism; tetrahydrofolate interconversion.</text>
</comment>
<evidence type="ECO:0000256" key="8">
    <source>
        <dbReference type="RuleBase" id="RU003862"/>
    </source>
</evidence>
<dbReference type="Gene3D" id="3.20.20.220">
    <property type="match status" value="1"/>
</dbReference>
<name>A0ABT9XGV8_9BACL</name>
<keyword evidence="10" id="KW-1185">Reference proteome</keyword>
<evidence type="ECO:0000256" key="1">
    <source>
        <dbReference type="ARBA" id="ARBA00001974"/>
    </source>
</evidence>
<dbReference type="PANTHER" id="PTHR45754">
    <property type="entry name" value="METHYLENETETRAHYDROFOLATE REDUCTASE"/>
    <property type="match status" value="1"/>
</dbReference>
<dbReference type="Pfam" id="PF02219">
    <property type="entry name" value="MTHFR"/>
    <property type="match status" value="1"/>
</dbReference>
<evidence type="ECO:0000256" key="4">
    <source>
        <dbReference type="ARBA" id="ARBA00022630"/>
    </source>
</evidence>
<keyword evidence="5 8" id="KW-0274">FAD</keyword>
<evidence type="ECO:0000256" key="5">
    <source>
        <dbReference type="ARBA" id="ARBA00022827"/>
    </source>
</evidence>
<dbReference type="CDD" id="cd00537">
    <property type="entry name" value="MTHFR"/>
    <property type="match status" value="1"/>
</dbReference>
<sequence length="364" mass="38810">MQKLAERVFANGVREALSDDGAGDTRAAASAGQPVCTGMAGSVRAARAVAAVETTPPGEAAVPSPLLAAVARRTTVIVELDPPRTLDVTRFLAGAQALAGAGADLITMADNSLGHVRVSNMALAAILKQMGIEPLVHVTCRDRNLLGQQSHLMGLDVLGVHHILLVTGDPTRFGDLPGATAVYDVSSMELTRMVKRLNAGVAFSGQAMRHPAKFVVGTSFNPHVVQFDKALARLRRKVEAGADFVMTQPVFDEGMLERIALATEDLGVPVFIGIMPLVSHRNAQFLHNEVPGIQIPAPVLARMEMAPAESAAEEGLAVAMELVDTAAQYFRGLYFITPFLRYELTARLTSYAREREGADIQVRA</sequence>
<evidence type="ECO:0000313" key="10">
    <source>
        <dbReference type="Proteomes" id="UP001232973"/>
    </source>
</evidence>
<dbReference type="InterPro" id="IPR003171">
    <property type="entry name" value="Mehydrof_redctse-like"/>
</dbReference>
<evidence type="ECO:0000256" key="6">
    <source>
        <dbReference type="ARBA" id="ARBA00023002"/>
    </source>
</evidence>
<dbReference type="PANTHER" id="PTHR45754:SF3">
    <property type="entry name" value="METHYLENETETRAHYDROFOLATE REDUCTASE (NADPH)"/>
    <property type="match status" value="1"/>
</dbReference>
<evidence type="ECO:0000256" key="2">
    <source>
        <dbReference type="ARBA" id="ARBA00004777"/>
    </source>
</evidence>
<protein>
    <recommendedName>
        <fullName evidence="8">Methylenetetrahydrofolate reductase</fullName>
    </recommendedName>
</protein>
<comment type="caution">
    <text evidence="9">The sequence shown here is derived from an EMBL/GenBank/DDBJ whole genome shotgun (WGS) entry which is preliminary data.</text>
</comment>
<comment type="catalytic activity">
    <reaction evidence="7">
        <text>(6S)-5-methyl-5,6,7,8-tetrahydrofolate + NAD(+) = (6R)-5,10-methylene-5,6,7,8-tetrahydrofolate + NADH + H(+)</text>
        <dbReference type="Rhea" id="RHEA:19821"/>
        <dbReference type="ChEBI" id="CHEBI:15378"/>
        <dbReference type="ChEBI" id="CHEBI:15636"/>
        <dbReference type="ChEBI" id="CHEBI:18608"/>
        <dbReference type="ChEBI" id="CHEBI:57540"/>
        <dbReference type="ChEBI" id="CHEBI:57945"/>
        <dbReference type="EC" id="1.5.1.54"/>
    </reaction>
    <physiologicalReaction direction="right-to-left" evidence="7">
        <dbReference type="Rhea" id="RHEA:19823"/>
    </physiologicalReaction>
</comment>
<gene>
    <name evidence="9" type="ORF">J2S03_001155</name>
</gene>